<evidence type="ECO:0000313" key="1">
    <source>
        <dbReference type="EMBL" id="KKM23268.1"/>
    </source>
</evidence>
<comment type="caution">
    <text evidence="1">The sequence shown here is derived from an EMBL/GenBank/DDBJ whole genome shotgun (WGS) entry which is preliminary data.</text>
</comment>
<accession>A0A0F9KM61</accession>
<organism evidence="1">
    <name type="scientific">marine sediment metagenome</name>
    <dbReference type="NCBI Taxonomy" id="412755"/>
    <lineage>
        <taxon>unclassified sequences</taxon>
        <taxon>metagenomes</taxon>
        <taxon>ecological metagenomes</taxon>
    </lineage>
</organism>
<protein>
    <submittedName>
        <fullName evidence="1">Uncharacterized protein</fullName>
    </submittedName>
</protein>
<dbReference type="AlphaFoldDB" id="A0A0F9KM61"/>
<reference evidence="1" key="1">
    <citation type="journal article" date="2015" name="Nature">
        <title>Complex archaea that bridge the gap between prokaryotes and eukaryotes.</title>
        <authorList>
            <person name="Spang A."/>
            <person name="Saw J.H."/>
            <person name="Jorgensen S.L."/>
            <person name="Zaremba-Niedzwiedzka K."/>
            <person name="Martijn J."/>
            <person name="Lind A.E."/>
            <person name="van Eijk R."/>
            <person name="Schleper C."/>
            <person name="Guy L."/>
            <person name="Ettema T.J."/>
        </authorList>
    </citation>
    <scope>NUCLEOTIDE SEQUENCE</scope>
</reference>
<gene>
    <name evidence="1" type="ORF">LCGC14_1616880</name>
</gene>
<proteinExistence type="predicted"/>
<dbReference type="EMBL" id="LAZR01013160">
    <property type="protein sequence ID" value="KKM23268.1"/>
    <property type="molecule type" value="Genomic_DNA"/>
</dbReference>
<sequence>MEESLKERILVLAVQEEGKIDVEGIIRAVGEKLLAFIGEVPLAEHQYFSNLQTPNIRRKVLNQFLEDII</sequence>
<name>A0A0F9KM61_9ZZZZ</name>